<proteinExistence type="predicted"/>
<keyword evidence="3" id="KW-1185">Reference proteome</keyword>
<dbReference type="PANTHER" id="PTHR11735">
    <property type="entry name" value="TRNA N6-ADENOSINE THREONYLCARBAMOYLTRANSFERASE"/>
    <property type="match status" value="1"/>
</dbReference>
<organism evidence="2 3">
    <name type="scientific">Sphingobacterium deserti</name>
    <dbReference type="NCBI Taxonomy" id="1229276"/>
    <lineage>
        <taxon>Bacteria</taxon>
        <taxon>Pseudomonadati</taxon>
        <taxon>Bacteroidota</taxon>
        <taxon>Sphingobacteriia</taxon>
        <taxon>Sphingobacteriales</taxon>
        <taxon>Sphingobacteriaceae</taxon>
        <taxon>Sphingobacterium</taxon>
    </lineage>
</organism>
<evidence type="ECO:0000313" key="3">
    <source>
        <dbReference type="Proteomes" id="UP000031802"/>
    </source>
</evidence>
<dbReference type="STRING" id="1229276.DI53_0625"/>
<dbReference type="PANTHER" id="PTHR11735:SF11">
    <property type="entry name" value="TRNA THREONYLCARBAMOYLADENOSINE BIOSYNTHESIS PROTEIN TSAB"/>
    <property type="match status" value="1"/>
</dbReference>
<evidence type="ECO:0000259" key="1">
    <source>
        <dbReference type="Pfam" id="PF00814"/>
    </source>
</evidence>
<evidence type="ECO:0000313" key="2">
    <source>
        <dbReference type="EMBL" id="KGE15521.1"/>
    </source>
</evidence>
<dbReference type="CDD" id="cd24032">
    <property type="entry name" value="ASKHA_NBD_TsaB"/>
    <property type="match status" value="1"/>
</dbReference>
<dbReference type="EMBL" id="JJMU01000010">
    <property type="protein sequence ID" value="KGE15521.1"/>
    <property type="molecule type" value="Genomic_DNA"/>
</dbReference>
<dbReference type="Pfam" id="PF00814">
    <property type="entry name" value="TsaD"/>
    <property type="match status" value="1"/>
</dbReference>
<gene>
    <name evidence="2" type="ORF">DI53_0625</name>
</gene>
<dbReference type="GO" id="GO:0002949">
    <property type="term" value="P:tRNA threonylcarbamoyladenosine modification"/>
    <property type="evidence" value="ECO:0007669"/>
    <property type="project" value="InterPro"/>
</dbReference>
<dbReference type="AlphaFoldDB" id="A0A0B8T385"/>
<reference evidence="2 3" key="2">
    <citation type="journal article" date="2015" name="PLoS ONE">
        <title>Whole-Genome Optical Mapping and Finished Genome Sequence of Sphingobacterium deserti sp. nov., a New Species Isolated from the Western Desert of China.</title>
        <authorList>
            <person name="Teng C."/>
            <person name="Zhou Z."/>
            <person name="Molnar I."/>
            <person name="Li X."/>
            <person name="Tang R."/>
            <person name="Chen M."/>
            <person name="Wang L."/>
            <person name="Su S."/>
            <person name="Zhang W."/>
            <person name="Lin M."/>
        </authorList>
    </citation>
    <scope>NUCLEOTIDE SEQUENCE [LARGE SCALE GENOMIC DNA]</scope>
    <source>
        <strain evidence="3">ACCC05744</strain>
    </source>
</reference>
<reference evidence="3" key="1">
    <citation type="submission" date="2014-04" db="EMBL/GenBank/DDBJ databases">
        <title>Whole-Genome optical mapping and complete genome sequence of Sphingobacterium deserti sp. nov., a new spaces isolated from desert in the west of China.</title>
        <authorList>
            <person name="Teng C."/>
            <person name="Zhou Z."/>
            <person name="Li X."/>
            <person name="Chen M."/>
            <person name="Lin M."/>
            <person name="Wang L."/>
            <person name="Su S."/>
            <person name="Zhang C."/>
            <person name="Zhang W."/>
        </authorList>
    </citation>
    <scope>NUCLEOTIDE SEQUENCE [LARGE SCALE GENOMIC DNA]</scope>
    <source>
        <strain evidence="3">ACCC05744</strain>
    </source>
</reference>
<comment type="caution">
    <text evidence="2">The sequence shown here is derived from an EMBL/GenBank/DDBJ whole genome shotgun (WGS) entry which is preliminary data.</text>
</comment>
<dbReference type="eggNOG" id="COG1214">
    <property type="taxonomic scope" value="Bacteria"/>
</dbReference>
<dbReference type="NCBIfam" id="TIGR03725">
    <property type="entry name" value="T6A_YeaZ"/>
    <property type="match status" value="1"/>
</dbReference>
<dbReference type="Gene3D" id="3.30.420.40">
    <property type="match status" value="2"/>
</dbReference>
<dbReference type="GO" id="GO:0005829">
    <property type="term" value="C:cytosol"/>
    <property type="evidence" value="ECO:0007669"/>
    <property type="project" value="TreeGrafter"/>
</dbReference>
<dbReference type="InterPro" id="IPR043129">
    <property type="entry name" value="ATPase_NBD"/>
</dbReference>
<dbReference type="PATRIC" id="fig|1229276.3.peg.649"/>
<protein>
    <submittedName>
        <fullName evidence="2">Universal protein YeaZ</fullName>
    </submittedName>
</protein>
<accession>A0A0B8T385</accession>
<dbReference type="SUPFAM" id="SSF53067">
    <property type="entry name" value="Actin-like ATPase domain"/>
    <property type="match status" value="2"/>
</dbReference>
<dbReference type="Proteomes" id="UP000031802">
    <property type="component" value="Unassembled WGS sequence"/>
</dbReference>
<name>A0A0B8T385_9SPHI</name>
<feature type="domain" description="Gcp-like" evidence="1">
    <location>
        <begin position="43"/>
        <end position="150"/>
    </location>
</feature>
<sequence>MIQFREFMKDIYILQIETATPVCSVALSKNGKTIVFQDADIPNQHASQLTIFISEVLNIAEIALEDLAAVAVSMGPGSYTGLRIGVSTAKGMCYGLDLPLIAINTLDAMVAGFIEDNDPADGNVLVPMIDARRMEVYMATYTAKGKLLQGTSAEIIEADFFQQDAEVAKYVLFGSGADKFVPLFKDDSTVEVIPAFANTAANLSHLAFEKYQQSAWEDLVYFEPFYLKDFIATTPKKR</sequence>
<dbReference type="InterPro" id="IPR022496">
    <property type="entry name" value="T6A_TsaB"/>
</dbReference>
<dbReference type="InterPro" id="IPR000905">
    <property type="entry name" value="Gcp-like_dom"/>
</dbReference>